<gene>
    <name evidence="6" type="ORF">OWR29_19175</name>
</gene>
<keyword evidence="3" id="KW-0560">Oxidoreductase</keyword>
<dbReference type="SUPFAM" id="SSF51679">
    <property type="entry name" value="Bacterial luciferase-like"/>
    <property type="match status" value="1"/>
</dbReference>
<dbReference type="PANTHER" id="PTHR42847">
    <property type="entry name" value="ALKANESULFONATE MONOOXYGENASE"/>
    <property type="match status" value="1"/>
</dbReference>
<evidence type="ECO:0000256" key="3">
    <source>
        <dbReference type="ARBA" id="ARBA00023002"/>
    </source>
</evidence>
<reference evidence="6" key="1">
    <citation type="submission" date="2022-11" db="EMBL/GenBank/DDBJ databases">
        <authorList>
            <person name="Somphong A."/>
            <person name="Phongsopitanun W."/>
        </authorList>
    </citation>
    <scope>NUCLEOTIDE SEQUENCE</scope>
    <source>
        <strain evidence="6">Pm04-4</strain>
    </source>
</reference>
<evidence type="ECO:0000313" key="6">
    <source>
        <dbReference type="EMBL" id="MCY1140128.1"/>
    </source>
</evidence>
<dbReference type="Gene3D" id="3.20.20.30">
    <property type="entry name" value="Luciferase-like domain"/>
    <property type="match status" value="1"/>
</dbReference>
<protein>
    <submittedName>
        <fullName evidence="6">LLM class flavin-dependent oxidoreductase</fullName>
    </submittedName>
</protein>
<evidence type="ECO:0000256" key="4">
    <source>
        <dbReference type="ARBA" id="ARBA00023033"/>
    </source>
</evidence>
<accession>A0ABT4B3F2</accession>
<dbReference type="InterPro" id="IPR036661">
    <property type="entry name" value="Luciferase-like_sf"/>
</dbReference>
<sequence>MEIGVILPSVAIQQREHISLPEAARHAEELGLDSVWHGDHLATGMPSLDCAVALAAAAAGTTRIRVGASVFIPAIRPLAWAAKQIASLQHVSQGRLILGIGSGGGEAQWAAAGVPFGDRGPRTDHALELLPRLLDGQEVALPDEPGRPIVQLLPAVARPPFWIGNAALRRAARYGDAWFPSLIAPSVVAQGAQRLAEWAAGHGRATPSITVGASGALGSAPGLPTPRELAENIARTYGATLDNVLDLPITGPAAEVADRFAAYGKAGATHIVIGLTGPGWRDQCEVLAESRALLARN</sequence>
<evidence type="ECO:0000256" key="2">
    <source>
        <dbReference type="ARBA" id="ARBA00022643"/>
    </source>
</evidence>
<proteinExistence type="predicted"/>
<keyword evidence="2" id="KW-0288">FMN</keyword>
<organism evidence="6 7">
    <name type="scientific">Paractinoplanes pyxinae</name>
    <dbReference type="NCBI Taxonomy" id="2997416"/>
    <lineage>
        <taxon>Bacteria</taxon>
        <taxon>Bacillati</taxon>
        <taxon>Actinomycetota</taxon>
        <taxon>Actinomycetes</taxon>
        <taxon>Micromonosporales</taxon>
        <taxon>Micromonosporaceae</taxon>
        <taxon>Paractinoplanes</taxon>
    </lineage>
</organism>
<name>A0ABT4B3F2_9ACTN</name>
<dbReference type="RefSeq" id="WP_267564273.1">
    <property type="nucleotide sequence ID" value="NZ_JAPNTZ010000006.1"/>
</dbReference>
<keyword evidence="1" id="KW-0285">Flavoprotein</keyword>
<dbReference type="PANTHER" id="PTHR42847:SF4">
    <property type="entry name" value="ALKANESULFONATE MONOOXYGENASE-RELATED"/>
    <property type="match status" value="1"/>
</dbReference>
<evidence type="ECO:0000313" key="7">
    <source>
        <dbReference type="Proteomes" id="UP001151002"/>
    </source>
</evidence>
<comment type="caution">
    <text evidence="6">The sequence shown here is derived from an EMBL/GenBank/DDBJ whole genome shotgun (WGS) entry which is preliminary data.</text>
</comment>
<dbReference type="Pfam" id="PF00296">
    <property type="entry name" value="Bac_luciferase"/>
    <property type="match status" value="1"/>
</dbReference>
<keyword evidence="7" id="KW-1185">Reference proteome</keyword>
<dbReference type="InterPro" id="IPR011251">
    <property type="entry name" value="Luciferase-like_dom"/>
</dbReference>
<keyword evidence="4" id="KW-0503">Monooxygenase</keyword>
<dbReference type="EMBL" id="JAPNTZ010000006">
    <property type="protein sequence ID" value="MCY1140128.1"/>
    <property type="molecule type" value="Genomic_DNA"/>
</dbReference>
<dbReference type="Proteomes" id="UP001151002">
    <property type="component" value="Unassembled WGS sequence"/>
</dbReference>
<evidence type="ECO:0000256" key="1">
    <source>
        <dbReference type="ARBA" id="ARBA00022630"/>
    </source>
</evidence>
<evidence type="ECO:0000259" key="5">
    <source>
        <dbReference type="Pfam" id="PF00296"/>
    </source>
</evidence>
<dbReference type="InterPro" id="IPR050172">
    <property type="entry name" value="SsuD_RutA_monooxygenase"/>
</dbReference>
<feature type="domain" description="Luciferase-like" evidence="5">
    <location>
        <begin position="19"/>
        <end position="217"/>
    </location>
</feature>